<dbReference type="GO" id="GO:0009229">
    <property type="term" value="P:thiamine diphosphate biosynthetic process"/>
    <property type="evidence" value="ECO:0007669"/>
    <property type="project" value="UniProtKB-UniPathway"/>
</dbReference>
<dbReference type="EMBL" id="ACLJ02000001">
    <property type="protein sequence ID" value="EFK55318.1"/>
    <property type="molecule type" value="Genomic_DNA"/>
</dbReference>
<dbReference type="SUPFAM" id="SSF48613">
    <property type="entry name" value="Heme oxygenase-like"/>
    <property type="match status" value="1"/>
</dbReference>
<dbReference type="Gene3D" id="1.20.910.10">
    <property type="entry name" value="Heme oxygenase-like"/>
    <property type="match status" value="1"/>
</dbReference>
<comment type="function">
    <text evidence="2">Catalyzes an amino-pyrimidine hydrolysis reaction at the C5' of the pyrimidine moiety of thiamine compounds, a reaction that is part of a thiamine salvage pathway.</text>
</comment>
<reference evidence="4" key="1">
    <citation type="submission" date="2010-06" db="EMBL/GenBank/DDBJ databases">
        <authorList>
            <person name="Muzny D."/>
            <person name="Qin X."/>
            <person name="Buhay C."/>
            <person name="Dugan-Rocha S."/>
            <person name="Ding Y."/>
            <person name="Chen G."/>
            <person name="Hawes A."/>
            <person name="Holder M."/>
            <person name="Jhangiani S."/>
            <person name="Johnson A."/>
            <person name="Khan Z."/>
            <person name="Li Z."/>
            <person name="Liu W."/>
            <person name="Liu X."/>
            <person name="Perez L."/>
            <person name="Shen H."/>
            <person name="Wang Q."/>
            <person name="Watt J."/>
            <person name="Xi L."/>
            <person name="Xin Y."/>
            <person name="Zhou J."/>
            <person name="Deng J."/>
            <person name="Jiang H."/>
            <person name="Liu Y."/>
            <person name="Qu J."/>
            <person name="Song X.-Z."/>
            <person name="Zhang L."/>
            <person name="Villasana D."/>
            <person name="Johnson A."/>
            <person name="Liu J."/>
            <person name="Liyanage D."/>
            <person name="Lorensuhewa L."/>
            <person name="Robinson T."/>
            <person name="Song A."/>
            <person name="Song B.-B."/>
            <person name="Dinh H."/>
            <person name="Thornton R."/>
            <person name="Coyle M."/>
            <person name="Francisco L."/>
            <person name="Jackson L."/>
            <person name="Javaid M."/>
            <person name="Korchina V."/>
            <person name="Kovar C."/>
            <person name="Mata R."/>
            <person name="Mathew T."/>
            <person name="Ngo R."/>
            <person name="Nguyen L."/>
            <person name="Nguyen N."/>
            <person name="Okwuonu G."/>
            <person name="Ongeri F."/>
            <person name="Pham C."/>
            <person name="Simmons D."/>
            <person name="Wilczek-Boney K."/>
            <person name="Hale W."/>
            <person name="Jakkamsetti A."/>
            <person name="Pham P."/>
            <person name="Ruth R."/>
            <person name="San Lucas F."/>
            <person name="Warren J."/>
            <person name="Zhang J."/>
            <person name="Zhao Z."/>
            <person name="Zhou C."/>
            <person name="Zhu D."/>
            <person name="Lee S."/>
            <person name="Bess C."/>
            <person name="Blankenburg K."/>
            <person name="Forbes L."/>
            <person name="Fu Q."/>
            <person name="Gubbala S."/>
            <person name="Hirani K."/>
            <person name="Jayaseelan J.C."/>
            <person name="Lara F."/>
            <person name="Munidasa M."/>
            <person name="Palculict T."/>
            <person name="Patil S."/>
            <person name="Pu L.-L."/>
            <person name="Saada N."/>
            <person name="Tang L."/>
            <person name="Weissenberger G."/>
            <person name="Zhu Y."/>
            <person name="Hemphill L."/>
            <person name="Shang Y."/>
            <person name="Youmans B."/>
            <person name="Ayvaz T."/>
            <person name="Ross M."/>
            <person name="Santibanez J."/>
            <person name="Aqrawi P."/>
            <person name="Gross S."/>
            <person name="Joshi V."/>
            <person name="Fowler G."/>
            <person name="Nazareth L."/>
            <person name="Reid J."/>
            <person name="Worley K."/>
            <person name="Petrosino J."/>
            <person name="Highlander S."/>
            <person name="Gibbs R."/>
        </authorList>
    </citation>
    <scope>NUCLEOTIDE SEQUENCE [LARGE SCALE GENOMIC DNA]</scope>
    <source>
        <strain evidence="4">ATCC 33030</strain>
    </source>
</reference>
<name>D7WBT7_9CORY</name>
<dbReference type="CDD" id="cd19367">
    <property type="entry name" value="TenA_C_ScTHI20-like"/>
    <property type="match status" value="1"/>
</dbReference>
<protein>
    <recommendedName>
        <fullName evidence="2">Aminopyrimidine aminohydrolase</fullName>
        <ecNumber evidence="2">3.5.99.2</ecNumber>
    </recommendedName>
</protein>
<dbReference type="eggNOG" id="COG0819">
    <property type="taxonomic scope" value="Bacteria"/>
</dbReference>
<keyword evidence="2" id="KW-0378">Hydrolase</keyword>
<dbReference type="AlphaFoldDB" id="D7WBT7"/>
<dbReference type="PANTHER" id="PTHR43198:SF2">
    <property type="entry name" value="SI:CH1073-67J19.1-RELATED"/>
    <property type="match status" value="1"/>
</dbReference>
<dbReference type="RefSeq" id="WP_005287664.1">
    <property type="nucleotide sequence ID" value="NZ_CM000961.1"/>
</dbReference>
<evidence type="ECO:0000256" key="1">
    <source>
        <dbReference type="ARBA" id="ARBA00004948"/>
    </source>
</evidence>
<dbReference type="Pfam" id="PF03070">
    <property type="entry name" value="TENA_THI-4"/>
    <property type="match status" value="1"/>
</dbReference>
<dbReference type="HOGENOM" id="CLU_077537_1_0_11"/>
<gene>
    <name evidence="4" type="ORF">HMPREF0291_10576</name>
</gene>
<comment type="pathway">
    <text evidence="1 2">Cofactor biosynthesis; thiamine diphosphate biosynthesis.</text>
</comment>
<keyword evidence="5" id="KW-1185">Reference proteome</keyword>
<evidence type="ECO:0000313" key="4">
    <source>
        <dbReference type="EMBL" id="EFK55318.1"/>
    </source>
</evidence>
<dbReference type="InterPro" id="IPR027574">
    <property type="entry name" value="Thiaminase_II"/>
</dbReference>
<evidence type="ECO:0000256" key="2">
    <source>
        <dbReference type="RuleBase" id="RU363093"/>
    </source>
</evidence>
<dbReference type="OrthoDB" id="34166at2"/>
<dbReference type="EC" id="3.5.99.2" evidence="2"/>
<dbReference type="GO" id="GO:0050334">
    <property type="term" value="F:thiaminase activity"/>
    <property type="evidence" value="ECO:0007669"/>
    <property type="project" value="UniProtKB-EC"/>
</dbReference>
<comment type="caution">
    <text evidence="4">The sequence shown here is derived from an EMBL/GenBank/DDBJ whole genome shotgun (WGS) entry which is preliminary data.</text>
</comment>
<dbReference type="GO" id="GO:0009228">
    <property type="term" value="P:thiamine biosynthetic process"/>
    <property type="evidence" value="ECO:0007669"/>
    <property type="project" value="UniProtKB-KW"/>
</dbReference>
<dbReference type="Proteomes" id="UP000004208">
    <property type="component" value="Unassembled WGS sequence"/>
</dbReference>
<comment type="similarity">
    <text evidence="2">Belongs to the TenA family.</text>
</comment>
<proteinExistence type="inferred from homology"/>
<comment type="catalytic activity">
    <reaction evidence="2">
        <text>thiamine + H2O = 5-(2-hydroxyethyl)-4-methylthiazole + 4-amino-5-hydroxymethyl-2-methylpyrimidine + H(+)</text>
        <dbReference type="Rhea" id="RHEA:17509"/>
        <dbReference type="ChEBI" id="CHEBI:15377"/>
        <dbReference type="ChEBI" id="CHEBI:15378"/>
        <dbReference type="ChEBI" id="CHEBI:16892"/>
        <dbReference type="ChEBI" id="CHEBI:17957"/>
        <dbReference type="ChEBI" id="CHEBI:18385"/>
        <dbReference type="EC" id="3.5.99.2"/>
    </reaction>
</comment>
<accession>D7WBT7</accession>
<comment type="catalytic activity">
    <reaction evidence="2">
        <text>4-amino-5-aminomethyl-2-methylpyrimidine + H2O = 4-amino-5-hydroxymethyl-2-methylpyrimidine + NH4(+)</text>
        <dbReference type="Rhea" id="RHEA:31799"/>
        <dbReference type="ChEBI" id="CHEBI:15377"/>
        <dbReference type="ChEBI" id="CHEBI:16892"/>
        <dbReference type="ChEBI" id="CHEBI:28938"/>
        <dbReference type="ChEBI" id="CHEBI:63416"/>
        <dbReference type="EC" id="3.5.99.2"/>
    </reaction>
</comment>
<evidence type="ECO:0000313" key="5">
    <source>
        <dbReference type="Proteomes" id="UP000004208"/>
    </source>
</evidence>
<keyword evidence="2" id="KW-0784">Thiamine biosynthesis</keyword>
<feature type="domain" description="Thiaminase-2/PQQC" evidence="3">
    <location>
        <begin position="12"/>
        <end position="220"/>
    </location>
</feature>
<evidence type="ECO:0000259" key="3">
    <source>
        <dbReference type="Pfam" id="PF03070"/>
    </source>
</evidence>
<dbReference type="GO" id="GO:0005829">
    <property type="term" value="C:cytosol"/>
    <property type="evidence" value="ECO:0007669"/>
    <property type="project" value="TreeGrafter"/>
</dbReference>
<dbReference type="InterPro" id="IPR050967">
    <property type="entry name" value="Thiamine_Salvage_TenA"/>
</dbReference>
<organism evidence="4 5">
    <name type="scientific">Corynebacterium genitalium ATCC 33030</name>
    <dbReference type="NCBI Taxonomy" id="585529"/>
    <lineage>
        <taxon>Bacteria</taxon>
        <taxon>Bacillati</taxon>
        <taxon>Actinomycetota</taxon>
        <taxon>Actinomycetes</taxon>
        <taxon>Mycobacteriales</taxon>
        <taxon>Corynebacteriaceae</taxon>
        <taxon>Corynebacterium</taxon>
    </lineage>
</organism>
<dbReference type="STRING" id="585529.HMPREF0291_10576"/>
<dbReference type="InterPro" id="IPR016084">
    <property type="entry name" value="Haem_Oase-like_multi-hlx"/>
</dbReference>
<dbReference type="PANTHER" id="PTHR43198">
    <property type="entry name" value="BIFUNCTIONAL TH2 PROTEIN"/>
    <property type="match status" value="1"/>
</dbReference>
<sequence length="231" mass="26157">MTTLYEELKSRAPEWEEYTKHEFVEKLGDGTLPLEAFQDYLVQDYLFLVHFARAHALAAFKSRRLSEIEAVSTAMSGIIDETKLHRKLTAEWGISEDELDRAPEKMGTVAYTRYVIDTGLAGDVLELQIALAPCQIGYAEIGTYLAPRLEGREDHPYSDWITTYAAEDFQGMGQASIETLDRLAEMPAEDLVGTPRFERLLDIFRTASRLERDFWQQALDSVGSAHGIKES</sequence>
<dbReference type="InterPro" id="IPR004305">
    <property type="entry name" value="Thiaminase-2/PQQC"/>
</dbReference>
<dbReference type="UniPathway" id="UPA00060"/>
<dbReference type="NCBIfam" id="TIGR04306">
    <property type="entry name" value="salvage_TenA"/>
    <property type="match status" value="1"/>
</dbReference>